<reference evidence="3" key="1">
    <citation type="journal article" date="2020" name="Stud. Mycol.">
        <title>101 Dothideomycetes genomes: a test case for predicting lifestyles and emergence of pathogens.</title>
        <authorList>
            <person name="Haridas S."/>
            <person name="Albert R."/>
            <person name="Binder M."/>
            <person name="Bloem J."/>
            <person name="Labutti K."/>
            <person name="Salamov A."/>
            <person name="Andreopoulos B."/>
            <person name="Baker S."/>
            <person name="Barry K."/>
            <person name="Bills G."/>
            <person name="Bluhm B."/>
            <person name="Cannon C."/>
            <person name="Castanera R."/>
            <person name="Culley D."/>
            <person name="Daum C."/>
            <person name="Ezra D."/>
            <person name="Gonzalez J."/>
            <person name="Henrissat B."/>
            <person name="Kuo A."/>
            <person name="Liang C."/>
            <person name="Lipzen A."/>
            <person name="Lutzoni F."/>
            <person name="Magnuson J."/>
            <person name="Mondo S."/>
            <person name="Nolan M."/>
            <person name="Ohm R."/>
            <person name="Pangilinan J."/>
            <person name="Park H.-J."/>
            <person name="Ramirez L."/>
            <person name="Alfaro M."/>
            <person name="Sun H."/>
            <person name="Tritt A."/>
            <person name="Yoshinaga Y."/>
            <person name="Zwiers L.-H."/>
            <person name="Turgeon B."/>
            <person name="Goodwin S."/>
            <person name="Spatafora J."/>
            <person name="Crous P."/>
            <person name="Grigoriev I."/>
        </authorList>
    </citation>
    <scope>NUCLEOTIDE SEQUENCE</scope>
    <source>
        <strain evidence="3">CBS 130266</strain>
    </source>
</reference>
<dbReference type="AlphaFoldDB" id="A0A9P4NX29"/>
<feature type="compositionally biased region" description="Basic and acidic residues" evidence="2">
    <location>
        <begin position="160"/>
        <end position="179"/>
    </location>
</feature>
<evidence type="ECO:0000313" key="3">
    <source>
        <dbReference type="EMBL" id="KAF2432731.1"/>
    </source>
</evidence>
<evidence type="ECO:0000256" key="1">
    <source>
        <dbReference type="SAM" id="Coils"/>
    </source>
</evidence>
<dbReference type="Proteomes" id="UP000800235">
    <property type="component" value="Unassembled WGS sequence"/>
</dbReference>
<feature type="region of interest" description="Disordered" evidence="2">
    <location>
        <begin position="153"/>
        <end position="224"/>
    </location>
</feature>
<organism evidence="3 4">
    <name type="scientific">Tothia fuscella</name>
    <dbReference type="NCBI Taxonomy" id="1048955"/>
    <lineage>
        <taxon>Eukaryota</taxon>
        <taxon>Fungi</taxon>
        <taxon>Dikarya</taxon>
        <taxon>Ascomycota</taxon>
        <taxon>Pezizomycotina</taxon>
        <taxon>Dothideomycetes</taxon>
        <taxon>Pleosporomycetidae</taxon>
        <taxon>Venturiales</taxon>
        <taxon>Cylindrosympodiaceae</taxon>
        <taxon>Tothia</taxon>
    </lineage>
</organism>
<accession>A0A9P4NX29</accession>
<gene>
    <name evidence="3" type="ORF">EJ08DRAFT_695130</name>
</gene>
<evidence type="ECO:0000256" key="2">
    <source>
        <dbReference type="SAM" id="MobiDB-lite"/>
    </source>
</evidence>
<proteinExistence type="predicted"/>
<dbReference type="EMBL" id="MU007024">
    <property type="protein sequence ID" value="KAF2432731.1"/>
    <property type="molecule type" value="Genomic_DNA"/>
</dbReference>
<evidence type="ECO:0000313" key="4">
    <source>
        <dbReference type="Proteomes" id="UP000800235"/>
    </source>
</evidence>
<feature type="coiled-coil region" evidence="1">
    <location>
        <begin position="13"/>
        <end position="40"/>
    </location>
</feature>
<protein>
    <submittedName>
        <fullName evidence="3">Uncharacterized protein</fullName>
    </submittedName>
</protein>
<keyword evidence="4" id="KW-1185">Reference proteome</keyword>
<name>A0A9P4NX29_9PEZI</name>
<sequence length="467" mass="52865">MSANTAHKVSSDLDNSNKLRDDIQIQLQQKTEQLRNAKIAATSQLLWEGLDHYHTLLELAETVSDDNILAALETADTRLKEDIEALQRMRRKQRTRNEEVSKYLDAVSELTVKQTQCSKAYVMAEEVEAFSKRAQESDFGEFANLLPFFSTTQTASRSQADAERRASKAQEEAGRREAVRFGTAGRAVPTANVEFEEENGGGNLSKNQEQEILDEETPARDHEPQRKIFDLSADTCPYVLTIPIPENAETIFPVITDANTATNLDEWTQPRQVVLEYTSLDGSKSHKLWYGCLDSDLSTQVLVGLISNDGRSNLLCTAFSTTEHNSSTFEYELKNRMYPLSLWSMAEHAHGVLITDKRAEHLEILIEETLAFRVFDLKAAIKEFHSDLLQRNRLRTQDAGRWTTNGFRAPNPKAESRARWCQCSFREEAANGAGRGTFSDTPPCQSSNRRRWVSKWGLPEPYSIHCH</sequence>
<keyword evidence="1" id="KW-0175">Coiled coil</keyword>
<comment type="caution">
    <text evidence="3">The sequence shown here is derived from an EMBL/GenBank/DDBJ whole genome shotgun (WGS) entry which is preliminary data.</text>
</comment>